<protein>
    <recommendedName>
        <fullName evidence="7">Myb-like domain-containing protein</fullName>
    </recommendedName>
</protein>
<reference evidence="8 9" key="1">
    <citation type="journal article" date="2020" name="bioRxiv">
        <title>Sequence and annotation of 42 cannabis genomes reveals extensive copy number variation in cannabinoid synthesis and pathogen resistance genes.</title>
        <authorList>
            <person name="Mckernan K.J."/>
            <person name="Helbert Y."/>
            <person name="Kane L.T."/>
            <person name="Ebling H."/>
            <person name="Zhang L."/>
            <person name="Liu B."/>
            <person name="Eaton Z."/>
            <person name="Mclaughlin S."/>
            <person name="Kingan S."/>
            <person name="Baybayan P."/>
            <person name="Concepcion G."/>
            <person name="Jordan M."/>
            <person name="Riva A."/>
            <person name="Barbazuk W."/>
            <person name="Harkins T."/>
        </authorList>
    </citation>
    <scope>NUCLEOTIDE SEQUENCE [LARGE SCALE GENOMIC DNA]</scope>
    <source>
        <strain evidence="9">cv. Jamaican Lion 4</strain>
        <tissue evidence="8">Leaf</tissue>
    </source>
</reference>
<dbReference type="GO" id="GO:0006355">
    <property type="term" value="P:regulation of DNA-templated transcription"/>
    <property type="evidence" value="ECO:0007669"/>
    <property type="project" value="UniProtKB-ARBA"/>
</dbReference>
<evidence type="ECO:0000313" key="9">
    <source>
        <dbReference type="Proteomes" id="UP000583929"/>
    </source>
</evidence>
<sequence>MEDQYGGIPAEFRQLMAVRTELQQPQPLISPAHHLGEAPYTVHSSNYQQQYSYGQTSSLCGVGLVEHQFGSGQHINMSGSNGVALYHDLESSSGTGGLWMSSSNTNNNMGNYDNNMTNTTRWPRQETLTLLEIRSRLNPRFKDTNQKGPLWDQISRIMAEEHGYQRSGKKCKEKFENLYKYYKKTKEGKARKQDGKHYRFFRQLEAIYGHDQNSNIDQSPLLVDQTHHIIRPNSLLYQYPNKISDHNSLNSFSINNSSDQFETSSSDNNMNNKDEDQKMKGVGEIRGKKKSSWKAKVEGFVDSQMKKIMVTQESWMEKMFKNVIDKQEKRVAEEEECRKKEAARVDEKINEFWAKEKAWIEARDAAVMGAFNKLTDGKGSSLLQLPSFPERSSNSSNIVRWNNEEEISSLIELVRSSSSSSSTSTNFNCLELGTTSSNNSTTSTVWEEIASKMSCLGFERSPSECKHKWESLSIYTNNESHKKRREEFNTTTGRYSGNNNNNNNNNQDYYNNNHCELALMKQDDQRDHRIIMGLRLMDDTANTSNVAAATSHMNNPTNCFNLLFGEEENLWEKYGSLKL</sequence>
<evidence type="ECO:0000256" key="5">
    <source>
        <dbReference type="ARBA" id="ARBA00023242"/>
    </source>
</evidence>
<dbReference type="GO" id="GO:0003677">
    <property type="term" value="F:DNA binding"/>
    <property type="evidence" value="ECO:0007669"/>
    <property type="project" value="UniProtKB-KW"/>
</dbReference>
<dbReference type="CDD" id="cd12203">
    <property type="entry name" value="GT1"/>
    <property type="match status" value="1"/>
</dbReference>
<dbReference type="Gene3D" id="1.10.10.60">
    <property type="entry name" value="Homeodomain-like"/>
    <property type="match status" value="2"/>
</dbReference>
<dbReference type="AlphaFoldDB" id="A0A7J6I172"/>
<evidence type="ECO:0000256" key="4">
    <source>
        <dbReference type="ARBA" id="ARBA00023163"/>
    </source>
</evidence>
<feature type="domain" description="Myb-like" evidence="7">
    <location>
        <begin position="403"/>
        <end position="473"/>
    </location>
</feature>
<keyword evidence="4" id="KW-0804">Transcription</keyword>
<dbReference type="EMBL" id="JAATIQ010000013">
    <property type="protein sequence ID" value="KAF4401304.1"/>
    <property type="molecule type" value="Genomic_DNA"/>
</dbReference>
<keyword evidence="2" id="KW-0805">Transcription regulation</keyword>
<dbReference type="InterPro" id="IPR044822">
    <property type="entry name" value="Myb_DNA-bind_4"/>
</dbReference>
<accession>A0A7J6I172</accession>
<proteinExistence type="predicted"/>
<dbReference type="InterPro" id="IPR001005">
    <property type="entry name" value="SANT/Myb"/>
</dbReference>
<evidence type="ECO:0000256" key="1">
    <source>
        <dbReference type="ARBA" id="ARBA00004123"/>
    </source>
</evidence>
<evidence type="ECO:0000259" key="7">
    <source>
        <dbReference type="PROSITE" id="PS50090"/>
    </source>
</evidence>
<feature type="non-terminal residue" evidence="8">
    <location>
        <position position="1"/>
    </location>
</feature>
<feature type="compositionally biased region" description="Polar residues" evidence="6">
    <location>
        <begin position="259"/>
        <end position="271"/>
    </location>
</feature>
<dbReference type="Pfam" id="PF13837">
    <property type="entry name" value="Myb_DNA-bind_4"/>
    <property type="match status" value="2"/>
</dbReference>
<evidence type="ECO:0000313" key="8">
    <source>
        <dbReference type="EMBL" id="KAF4401304.1"/>
    </source>
</evidence>
<name>A0A7J6I172_CANSA</name>
<feature type="domain" description="Myb-like" evidence="7">
    <location>
        <begin position="114"/>
        <end position="179"/>
    </location>
</feature>
<keyword evidence="3" id="KW-0238">DNA-binding</keyword>
<comment type="subcellular location">
    <subcellularLocation>
        <location evidence="1">Nucleus</location>
    </subcellularLocation>
</comment>
<dbReference type="PANTHER" id="PTHR21654:SF63">
    <property type="entry name" value="MYB-LIKE DOMAIN-CONTAINING PROTEIN"/>
    <property type="match status" value="1"/>
</dbReference>
<dbReference type="PANTHER" id="PTHR21654">
    <property type="entry name" value="FI21293P1"/>
    <property type="match status" value="1"/>
</dbReference>
<dbReference type="SMART" id="SM00717">
    <property type="entry name" value="SANT"/>
    <property type="match status" value="2"/>
</dbReference>
<evidence type="ECO:0000256" key="6">
    <source>
        <dbReference type="SAM" id="MobiDB-lite"/>
    </source>
</evidence>
<gene>
    <name evidence="8" type="ORF">G4B88_014145</name>
</gene>
<dbReference type="FunFam" id="1.10.10.60:FF:000342">
    <property type="entry name" value="trihelix transcription factor PTL-like"/>
    <property type="match status" value="1"/>
</dbReference>
<keyword evidence="9" id="KW-1185">Reference proteome</keyword>
<dbReference type="PROSITE" id="PS50090">
    <property type="entry name" value="MYB_LIKE"/>
    <property type="match status" value="2"/>
</dbReference>
<keyword evidence="5" id="KW-0539">Nucleus</keyword>
<feature type="region of interest" description="Disordered" evidence="6">
    <location>
        <begin position="255"/>
        <end position="276"/>
    </location>
</feature>
<evidence type="ECO:0000256" key="3">
    <source>
        <dbReference type="ARBA" id="ARBA00023125"/>
    </source>
</evidence>
<dbReference type="Proteomes" id="UP000583929">
    <property type="component" value="Unassembled WGS sequence"/>
</dbReference>
<comment type="caution">
    <text evidence="8">The sequence shown here is derived from an EMBL/GenBank/DDBJ whole genome shotgun (WGS) entry which is preliminary data.</text>
</comment>
<dbReference type="GO" id="GO:0005634">
    <property type="term" value="C:nucleus"/>
    <property type="evidence" value="ECO:0007669"/>
    <property type="project" value="UniProtKB-SubCell"/>
</dbReference>
<evidence type="ECO:0000256" key="2">
    <source>
        <dbReference type="ARBA" id="ARBA00023015"/>
    </source>
</evidence>
<organism evidence="8 9">
    <name type="scientific">Cannabis sativa</name>
    <name type="common">Hemp</name>
    <name type="synonym">Marijuana</name>
    <dbReference type="NCBI Taxonomy" id="3483"/>
    <lineage>
        <taxon>Eukaryota</taxon>
        <taxon>Viridiplantae</taxon>
        <taxon>Streptophyta</taxon>
        <taxon>Embryophyta</taxon>
        <taxon>Tracheophyta</taxon>
        <taxon>Spermatophyta</taxon>
        <taxon>Magnoliopsida</taxon>
        <taxon>eudicotyledons</taxon>
        <taxon>Gunneridae</taxon>
        <taxon>Pentapetalae</taxon>
        <taxon>rosids</taxon>
        <taxon>fabids</taxon>
        <taxon>Rosales</taxon>
        <taxon>Cannabaceae</taxon>
        <taxon>Cannabis</taxon>
    </lineage>
</organism>